<dbReference type="EMBL" id="FUWZ01000001">
    <property type="protein sequence ID" value="SJZ64145.1"/>
    <property type="molecule type" value="Genomic_DNA"/>
</dbReference>
<reference evidence="2" key="1">
    <citation type="submission" date="2017-02" db="EMBL/GenBank/DDBJ databases">
        <authorList>
            <person name="Varghese N."/>
            <person name="Submissions S."/>
        </authorList>
    </citation>
    <scope>NUCLEOTIDE SEQUENCE [LARGE SCALE GENOMIC DNA]</scope>
    <source>
        <strain evidence="2">DSM 22224</strain>
    </source>
</reference>
<evidence type="ECO:0000313" key="1">
    <source>
        <dbReference type="EMBL" id="SJZ64145.1"/>
    </source>
</evidence>
<organism evidence="1 2">
    <name type="scientific">Chitinophaga eiseniae</name>
    <dbReference type="NCBI Taxonomy" id="634771"/>
    <lineage>
        <taxon>Bacteria</taxon>
        <taxon>Pseudomonadati</taxon>
        <taxon>Bacteroidota</taxon>
        <taxon>Chitinophagia</taxon>
        <taxon>Chitinophagales</taxon>
        <taxon>Chitinophagaceae</taxon>
        <taxon>Chitinophaga</taxon>
    </lineage>
</organism>
<sequence>MRIGESKRHNISALIKKGIDGIVAGKTAEGSDKGIRNFQELLEFASLTDLSEDADFHKSTLHKKILQPHLMKIEECIKLAEILYVTPQHIMSLALNEMKWKPAKKSV</sequence>
<accession>A0A1T4MB59</accession>
<proteinExistence type="predicted"/>
<protein>
    <submittedName>
        <fullName evidence="1">Uncharacterized protein</fullName>
    </submittedName>
</protein>
<keyword evidence="2" id="KW-1185">Reference proteome</keyword>
<name>A0A1T4MB59_9BACT</name>
<dbReference type="Proteomes" id="UP000190367">
    <property type="component" value="Unassembled WGS sequence"/>
</dbReference>
<gene>
    <name evidence="1" type="ORF">SAMN04488128_1011029</name>
</gene>
<dbReference type="AlphaFoldDB" id="A0A1T4MB59"/>
<dbReference type="RefSeq" id="WP_078667657.1">
    <property type="nucleotide sequence ID" value="NZ_FUWZ01000001.1"/>
</dbReference>
<evidence type="ECO:0000313" key="2">
    <source>
        <dbReference type="Proteomes" id="UP000190367"/>
    </source>
</evidence>